<proteinExistence type="inferred from homology"/>
<feature type="chain" id="PRO_5047179648" evidence="12">
    <location>
        <begin position="22"/>
        <end position="609"/>
    </location>
</feature>
<dbReference type="InterPro" id="IPR036942">
    <property type="entry name" value="Beta-barrel_TonB_sf"/>
</dbReference>
<dbReference type="Pfam" id="PF00593">
    <property type="entry name" value="TonB_dep_Rec_b-barrel"/>
    <property type="match status" value="1"/>
</dbReference>
<dbReference type="Gene3D" id="2.40.170.20">
    <property type="entry name" value="TonB-dependent receptor, beta-barrel domain"/>
    <property type="match status" value="1"/>
</dbReference>
<evidence type="ECO:0000259" key="13">
    <source>
        <dbReference type="Pfam" id="PF00593"/>
    </source>
</evidence>
<evidence type="ECO:0000256" key="1">
    <source>
        <dbReference type="ARBA" id="ARBA00004571"/>
    </source>
</evidence>
<keyword evidence="16" id="KW-1185">Reference proteome</keyword>
<keyword evidence="8 15" id="KW-0675">Receptor</keyword>
<evidence type="ECO:0000256" key="6">
    <source>
        <dbReference type="ARBA" id="ARBA00023077"/>
    </source>
</evidence>
<dbReference type="InterPro" id="IPR012910">
    <property type="entry name" value="Plug_dom"/>
</dbReference>
<evidence type="ECO:0000313" key="15">
    <source>
        <dbReference type="EMBL" id="MDT0648272.1"/>
    </source>
</evidence>
<keyword evidence="5 12" id="KW-0732">Signal</keyword>
<dbReference type="InterPro" id="IPR039426">
    <property type="entry name" value="TonB-dep_rcpt-like"/>
</dbReference>
<feature type="domain" description="TonB-dependent receptor plug" evidence="14">
    <location>
        <begin position="46"/>
        <end position="144"/>
    </location>
</feature>
<comment type="similarity">
    <text evidence="10 11">Belongs to the TonB-dependent receptor family.</text>
</comment>
<dbReference type="InterPro" id="IPR000531">
    <property type="entry name" value="Beta-barrel_TonB"/>
</dbReference>
<dbReference type="Gene3D" id="2.170.130.10">
    <property type="entry name" value="TonB-dependent receptor, plug domain"/>
    <property type="match status" value="1"/>
</dbReference>
<evidence type="ECO:0000256" key="2">
    <source>
        <dbReference type="ARBA" id="ARBA00022448"/>
    </source>
</evidence>
<dbReference type="PANTHER" id="PTHR30069">
    <property type="entry name" value="TONB-DEPENDENT OUTER MEMBRANE RECEPTOR"/>
    <property type="match status" value="1"/>
</dbReference>
<protein>
    <submittedName>
        <fullName evidence="15">TonB-dependent receptor</fullName>
    </submittedName>
</protein>
<evidence type="ECO:0000256" key="7">
    <source>
        <dbReference type="ARBA" id="ARBA00023136"/>
    </source>
</evidence>
<evidence type="ECO:0000313" key="16">
    <source>
        <dbReference type="Proteomes" id="UP001245285"/>
    </source>
</evidence>
<evidence type="ECO:0000259" key="14">
    <source>
        <dbReference type="Pfam" id="PF07715"/>
    </source>
</evidence>
<gene>
    <name evidence="15" type="ORF">RM545_16385</name>
</gene>
<feature type="signal peptide" evidence="12">
    <location>
        <begin position="1"/>
        <end position="21"/>
    </location>
</feature>
<evidence type="ECO:0000256" key="9">
    <source>
        <dbReference type="ARBA" id="ARBA00023237"/>
    </source>
</evidence>
<keyword evidence="6 11" id="KW-0798">TonB box</keyword>
<dbReference type="PROSITE" id="PS52016">
    <property type="entry name" value="TONB_DEPENDENT_REC_3"/>
    <property type="match status" value="1"/>
</dbReference>
<dbReference type="RefSeq" id="WP_311496366.1">
    <property type="nucleotide sequence ID" value="NZ_JAVRHO010000035.1"/>
</dbReference>
<evidence type="ECO:0000256" key="4">
    <source>
        <dbReference type="ARBA" id="ARBA00022692"/>
    </source>
</evidence>
<dbReference type="SUPFAM" id="SSF56935">
    <property type="entry name" value="Porins"/>
    <property type="match status" value="1"/>
</dbReference>
<reference evidence="15 16" key="1">
    <citation type="submission" date="2023-09" db="EMBL/GenBank/DDBJ databases">
        <authorList>
            <person name="Rey-Velasco X."/>
        </authorList>
    </citation>
    <scope>NUCLEOTIDE SEQUENCE [LARGE SCALE GENOMIC DNA]</scope>
    <source>
        <strain evidence="15 16">F260</strain>
    </source>
</reference>
<keyword evidence="3 10" id="KW-1134">Transmembrane beta strand</keyword>
<accession>A0ABU3CPK0</accession>
<organism evidence="15 16">
    <name type="scientific">Autumnicola lenta</name>
    <dbReference type="NCBI Taxonomy" id="3075593"/>
    <lineage>
        <taxon>Bacteria</taxon>
        <taxon>Pseudomonadati</taxon>
        <taxon>Bacteroidota</taxon>
        <taxon>Flavobacteriia</taxon>
        <taxon>Flavobacteriales</taxon>
        <taxon>Flavobacteriaceae</taxon>
        <taxon>Autumnicola</taxon>
    </lineage>
</organism>
<dbReference type="PANTHER" id="PTHR30069:SF29">
    <property type="entry name" value="HEMOGLOBIN AND HEMOGLOBIN-HAPTOGLOBIN-BINDING PROTEIN 1-RELATED"/>
    <property type="match status" value="1"/>
</dbReference>
<evidence type="ECO:0000256" key="11">
    <source>
        <dbReference type="RuleBase" id="RU003357"/>
    </source>
</evidence>
<evidence type="ECO:0000256" key="3">
    <source>
        <dbReference type="ARBA" id="ARBA00022452"/>
    </source>
</evidence>
<feature type="domain" description="TonB-dependent receptor-like beta-barrel" evidence="13">
    <location>
        <begin position="192"/>
        <end position="583"/>
    </location>
</feature>
<comment type="caution">
    <text evidence="15">The sequence shown here is derived from an EMBL/GenBank/DDBJ whole genome shotgun (WGS) entry which is preliminary data.</text>
</comment>
<evidence type="ECO:0000256" key="12">
    <source>
        <dbReference type="SAM" id="SignalP"/>
    </source>
</evidence>
<keyword evidence="9 10" id="KW-0998">Cell outer membrane</keyword>
<sequence>MKNYKFLILFLVLWVALPAHAQRDSTTQLDEVLISDVKLYKNSRAQVVSVLSDSIIAKNEPSLNSLLKFNTPIYFKENGNGMVSSPSFRGTTASQTAVVWNGININSQFNGQTDFNTVNTSAYDNIAVRAGGGSVLYGSGAIGGSVHLNNRFSFDGEFKNRLGVEIGSFETHIVNYSTEFSSEKTSVYANFSGIESENDYKYLGTESRNENGDFYNLSVSAGIAHWLNEKNILRFYTDYYHGERAFSGTLNAPSRSKYDDINSRNLLEWKGFYNAFTSSLKLAFLDENYKYFENRNRDDFTFGHAQTYIAKYDLTYELNPDMTVHGIADYRNTDGKGSDVGENVRNIAAFAILFNHNFEKFFYELSARKEITDTYESPLLYSLSTGYSVTPFYDLTFNFSRNFRIPTYNDLFWSSGGNSDLDPETSFQGELGQKFHFSNLELGVVAYLMKIENLLRWIPDDRGLWRPENTENVKSYGLEFRGKYNKSYKNHDFILNANYSYTKTNDEIKDKELIYTPNHKATGSLGYSVKKFSFFYQFLYNGSIYTSSDNNYELEGYTVSNAGIGYSFGRNDFVNLGLEVRNIYNKAYQSLPSRPMPGRSINSSLTIKF</sequence>
<dbReference type="EMBL" id="JAVRHO010000035">
    <property type="protein sequence ID" value="MDT0648272.1"/>
    <property type="molecule type" value="Genomic_DNA"/>
</dbReference>
<comment type="subcellular location">
    <subcellularLocation>
        <location evidence="1 10">Cell outer membrane</location>
        <topology evidence="1 10">Multi-pass membrane protein</topology>
    </subcellularLocation>
</comment>
<dbReference type="InterPro" id="IPR037066">
    <property type="entry name" value="Plug_dom_sf"/>
</dbReference>
<evidence type="ECO:0000256" key="10">
    <source>
        <dbReference type="PROSITE-ProRule" id="PRU01360"/>
    </source>
</evidence>
<evidence type="ECO:0000256" key="8">
    <source>
        <dbReference type="ARBA" id="ARBA00023170"/>
    </source>
</evidence>
<keyword evidence="7 10" id="KW-0472">Membrane</keyword>
<keyword evidence="2 10" id="KW-0813">Transport</keyword>
<dbReference type="Pfam" id="PF07715">
    <property type="entry name" value="Plug"/>
    <property type="match status" value="1"/>
</dbReference>
<keyword evidence="4 10" id="KW-0812">Transmembrane</keyword>
<dbReference type="Proteomes" id="UP001245285">
    <property type="component" value="Unassembled WGS sequence"/>
</dbReference>
<evidence type="ECO:0000256" key="5">
    <source>
        <dbReference type="ARBA" id="ARBA00022729"/>
    </source>
</evidence>
<name>A0ABU3CPK0_9FLAO</name>